<dbReference type="SUPFAM" id="SSF46767">
    <property type="entry name" value="Methylated DNA-protein cysteine methyltransferase, C-terminal domain"/>
    <property type="match status" value="1"/>
</dbReference>
<dbReference type="PANTHER" id="PTHR10815">
    <property type="entry name" value="METHYLATED-DNA--PROTEIN-CYSTEINE METHYLTRANSFERASE"/>
    <property type="match status" value="1"/>
</dbReference>
<feature type="domain" description="Methylguanine DNA methyltransferase ribonuclease-like" evidence="11">
    <location>
        <begin position="7"/>
        <end position="87"/>
    </location>
</feature>
<organism evidence="12 13">
    <name type="scientific">Alteribacter keqinensis</name>
    <dbReference type="NCBI Taxonomy" id="2483800"/>
    <lineage>
        <taxon>Bacteria</taxon>
        <taxon>Bacillati</taxon>
        <taxon>Bacillota</taxon>
        <taxon>Bacilli</taxon>
        <taxon>Bacillales</taxon>
        <taxon>Bacillaceae</taxon>
        <taxon>Alteribacter</taxon>
    </lineage>
</organism>
<dbReference type="GO" id="GO:0032259">
    <property type="term" value="P:methylation"/>
    <property type="evidence" value="ECO:0007669"/>
    <property type="project" value="UniProtKB-KW"/>
</dbReference>
<dbReference type="Pfam" id="PF01035">
    <property type="entry name" value="DNA_binding_1"/>
    <property type="match status" value="1"/>
</dbReference>
<dbReference type="OrthoDB" id="9802228at2"/>
<sequence>MSKRSFIYYTEMDSPIGALTIASTDIGVCLIEFGPVKETCSSITTWTKKHYMNTELKENREKLAPVVEQLNEYFAGTRTTFDVELDLVGTKFQCLVWQQVNQIPYGQTKSYKQIAMEIGAPKAVRAIGGSNNKNPVPIIVPCHRVIGNNGSMVGYGGGLDKKEHLLRMEGAIEKIS</sequence>
<name>A0A3M7TT30_9BACI</name>
<proteinExistence type="inferred from homology"/>
<evidence type="ECO:0000256" key="9">
    <source>
        <dbReference type="HAMAP-Rule" id="MF_00772"/>
    </source>
</evidence>
<dbReference type="GO" id="GO:0003908">
    <property type="term" value="F:methylated-DNA-[protein]-cysteine S-methyltransferase activity"/>
    <property type="evidence" value="ECO:0007669"/>
    <property type="project" value="UniProtKB-UniRule"/>
</dbReference>
<keyword evidence="7 9" id="KW-0234">DNA repair</keyword>
<evidence type="ECO:0000256" key="2">
    <source>
        <dbReference type="ARBA" id="ARBA00008711"/>
    </source>
</evidence>
<keyword evidence="5 9" id="KW-0808">Transferase</keyword>
<evidence type="ECO:0000259" key="11">
    <source>
        <dbReference type="Pfam" id="PF02870"/>
    </source>
</evidence>
<comment type="function">
    <text evidence="9">Involved in the cellular defense against the biological effects of O6-methylguanine (O6-MeG) and O4-methylthymine (O4-MeT) in DNA. Repairs the methylated nucleobase in DNA by stoichiometrically transferring the methyl group to a cysteine residue in the enzyme. This is a suicide reaction: the enzyme is irreversibly inactivated.</text>
</comment>
<evidence type="ECO:0000256" key="1">
    <source>
        <dbReference type="ARBA" id="ARBA00001286"/>
    </source>
</evidence>
<dbReference type="InterPro" id="IPR036388">
    <property type="entry name" value="WH-like_DNA-bd_sf"/>
</dbReference>
<dbReference type="InterPro" id="IPR036217">
    <property type="entry name" value="MethylDNA_cys_MeTrfase_DNAb"/>
</dbReference>
<feature type="domain" description="Methylated-DNA-[protein]-cysteine S-methyltransferase DNA binding" evidence="10">
    <location>
        <begin position="92"/>
        <end position="171"/>
    </location>
</feature>
<evidence type="ECO:0000259" key="10">
    <source>
        <dbReference type="Pfam" id="PF01035"/>
    </source>
</evidence>
<dbReference type="CDD" id="cd06445">
    <property type="entry name" value="ATase"/>
    <property type="match status" value="1"/>
</dbReference>
<dbReference type="InterPro" id="IPR001497">
    <property type="entry name" value="MethylDNA_cys_MeTrfase_AS"/>
</dbReference>
<dbReference type="InterPro" id="IPR023546">
    <property type="entry name" value="MGMT"/>
</dbReference>
<protein>
    <recommendedName>
        <fullName evidence="9">Methylated-DNA--protein-cysteine methyltransferase</fullName>
        <ecNumber evidence="9">2.1.1.63</ecNumber>
    </recommendedName>
    <alternativeName>
        <fullName evidence="9">6-O-methylguanine-DNA methyltransferase</fullName>
        <shortName evidence="9">MGMT</shortName>
    </alternativeName>
    <alternativeName>
        <fullName evidence="9">O-6-methylguanine-DNA-alkyltransferase</fullName>
    </alternativeName>
</protein>
<evidence type="ECO:0000256" key="7">
    <source>
        <dbReference type="ARBA" id="ARBA00023204"/>
    </source>
</evidence>
<dbReference type="GO" id="GO:0006307">
    <property type="term" value="P:DNA alkylation repair"/>
    <property type="evidence" value="ECO:0007669"/>
    <property type="project" value="UniProtKB-UniRule"/>
</dbReference>
<dbReference type="PANTHER" id="PTHR10815:SF5">
    <property type="entry name" value="METHYLATED-DNA--PROTEIN-CYSTEINE METHYLTRANSFERASE"/>
    <property type="match status" value="1"/>
</dbReference>
<dbReference type="InterPro" id="IPR036631">
    <property type="entry name" value="MGMT_N_sf"/>
</dbReference>
<dbReference type="AlphaFoldDB" id="A0A3M7TT30"/>
<dbReference type="Proteomes" id="UP000278746">
    <property type="component" value="Unassembled WGS sequence"/>
</dbReference>
<feature type="active site" description="Nucleophile; methyl group acceptor" evidence="9">
    <location>
        <position position="142"/>
    </location>
</feature>
<comment type="similarity">
    <text evidence="2 9">Belongs to the MGMT family.</text>
</comment>
<dbReference type="PROSITE" id="PS00374">
    <property type="entry name" value="MGMT"/>
    <property type="match status" value="1"/>
</dbReference>
<dbReference type="NCBIfam" id="TIGR00589">
    <property type="entry name" value="ogt"/>
    <property type="match status" value="1"/>
</dbReference>
<comment type="catalytic activity">
    <reaction evidence="8 9">
        <text>a 6-O-methyl-2'-deoxyguanosine in DNA + L-cysteinyl-[protein] = S-methyl-L-cysteinyl-[protein] + a 2'-deoxyguanosine in DNA</text>
        <dbReference type="Rhea" id="RHEA:24000"/>
        <dbReference type="Rhea" id="RHEA-COMP:10131"/>
        <dbReference type="Rhea" id="RHEA-COMP:10132"/>
        <dbReference type="Rhea" id="RHEA-COMP:11367"/>
        <dbReference type="Rhea" id="RHEA-COMP:11368"/>
        <dbReference type="ChEBI" id="CHEBI:29950"/>
        <dbReference type="ChEBI" id="CHEBI:82612"/>
        <dbReference type="ChEBI" id="CHEBI:85445"/>
        <dbReference type="ChEBI" id="CHEBI:85448"/>
        <dbReference type="EC" id="2.1.1.63"/>
    </reaction>
</comment>
<evidence type="ECO:0000313" key="12">
    <source>
        <dbReference type="EMBL" id="RNA68449.1"/>
    </source>
</evidence>
<dbReference type="GO" id="GO:0005737">
    <property type="term" value="C:cytoplasm"/>
    <property type="evidence" value="ECO:0007669"/>
    <property type="project" value="UniProtKB-SubCell"/>
</dbReference>
<keyword evidence="6 9" id="KW-0227">DNA damage</keyword>
<evidence type="ECO:0000256" key="3">
    <source>
        <dbReference type="ARBA" id="ARBA00022490"/>
    </source>
</evidence>
<dbReference type="Gene3D" id="1.10.10.10">
    <property type="entry name" value="Winged helix-like DNA-binding domain superfamily/Winged helix DNA-binding domain"/>
    <property type="match status" value="1"/>
</dbReference>
<accession>A0A3M7TT30</accession>
<comment type="miscellaneous">
    <text evidence="9">This enzyme catalyzes only one turnover and therefore is not strictly catalytic. According to one definition, an enzyme is a biocatalyst that acts repeatedly and over many reaction cycles.</text>
</comment>
<dbReference type="Gene3D" id="3.30.160.70">
    <property type="entry name" value="Methylated DNA-protein cysteine methyltransferase domain"/>
    <property type="match status" value="1"/>
</dbReference>
<reference evidence="12 13" key="1">
    <citation type="submission" date="2018-10" db="EMBL/GenBank/DDBJ databases">
        <title>Bacillus Keqinensis sp. nov., a moderately halophilic bacterium isolated from a saline-alkaline lake.</title>
        <authorList>
            <person name="Wang H."/>
        </authorList>
    </citation>
    <scope>NUCLEOTIDE SEQUENCE [LARGE SCALE GENOMIC DNA]</scope>
    <source>
        <strain evidence="12 13">KQ-3</strain>
    </source>
</reference>
<comment type="catalytic activity">
    <reaction evidence="1 9">
        <text>a 4-O-methyl-thymidine in DNA + L-cysteinyl-[protein] = a thymidine in DNA + S-methyl-L-cysteinyl-[protein]</text>
        <dbReference type="Rhea" id="RHEA:53428"/>
        <dbReference type="Rhea" id="RHEA-COMP:10131"/>
        <dbReference type="Rhea" id="RHEA-COMP:10132"/>
        <dbReference type="Rhea" id="RHEA-COMP:13555"/>
        <dbReference type="Rhea" id="RHEA-COMP:13556"/>
        <dbReference type="ChEBI" id="CHEBI:29950"/>
        <dbReference type="ChEBI" id="CHEBI:82612"/>
        <dbReference type="ChEBI" id="CHEBI:137386"/>
        <dbReference type="ChEBI" id="CHEBI:137387"/>
        <dbReference type="EC" id="2.1.1.63"/>
    </reaction>
</comment>
<dbReference type="SUPFAM" id="SSF53155">
    <property type="entry name" value="Methylated DNA-protein cysteine methyltransferase domain"/>
    <property type="match status" value="1"/>
</dbReference>
<dbReference type="EMBL" id="RHIB01000001">
    <property type="protein sequence ID" value="RNA68449.1"/>
    <property type="molecule type" value="Genomic_DNA"/>
</dbReference>
<evidence type="ECO:0000256" key="4">
    <source>
        <dbReference type="ARBA" id="ARBA00022603"/>
    </source>
</evidence>
<evidence type="ECO:0000256" key="6">
    <source>
        <dbReference type="ARBA" id="ARBA00022763"/>
    </source>
</evidence>
<dbReference type="FunFam" id="1.10.10.10:FF:000214">
    <property type="entry name" value="Methylated-DNA--protein-cysteine methyltransferase"/>
    <property type="match status" value="1"/>
</dbReference>
<dbReference type="HAMAP" id="MF_00772">
    <property type="entry name" value="OGT"/>
    <property type="match status" value="1"/>
</dbReference>
<keyword evidence="4 9" id="KW-0489">Methyltransferase</keyword>
<gene>
    <name evidence="12" type="ORF">EBO34_00275</name>
</gene>
<dbReference type="Pfam" id="PF02870">
    <property type="entry name" value="Methyltransf_1N"/>
    <property type="match status" value="1"/>
</dbReference>
<dbReference type="RefSeq" id="WP_122895974.1">
    <property type="nucleotide sequence ID" value="NZ_RHIB01000001.1"/>
</dbReference>
<evidence type="ECO:0000313" key="13">
    <source>
        <dbReference type="Proteomes" id="UP000278746"/>
    </source>
</evidence>
<dbReference type="EC" id="2.1.1.63" evidence="9"/>
<evidence type="ECO:0000256" key="8">
    <source>
        <dbReference type="ARBA" id="ARBA00049348"/>
    </source>
</evidence>
<evidence type="ECO:0000256" key="5">
    <source>
        <dbReference type="ARBA" id="ARBA00022679"/>
    </source>
</evidence>
<comment type="caution">
    <text evidence="12">The sequence shown here is derived from an EMBL/GenBank/DDBJ whole genome shotgun (WGS) entry which is preliminary data.</text>
</comment>
<keyword evidence="3 9" id="KW-0963">Cytoplasm</keyword>
<dbReference type="InterPro" id="IPR008332">
    <property type="entry name" value="MethylG_MeTrfase_N"/>
</dbReference>
<keyword evidence="13" id="KW-1185">Reference proteome</keyword>
<dbReference type="InterPro" id="IPR014048">
    <property type="entry name" value="MethylDNA_cys_MeTrfase_DNA-bd"/>
</dbReference>
<comment type="subcellular location">
    <subcellularLocation>
        <location evidence="9">Cytoplasm</location>
    </subcellularLocation>
</comment>